<organism evidence="11 12">
    <name type="scientific">Morchella conica CCBAS932</name>
    <dbReference type="NCBI Taxonomy" id="1392247"/>
    <lineage>
        <taxon>Eukaryota</taxon>
        <taxon>Fungi</taxon>
        <taxon>Dikarya</taxon>
        <taxon>Ascomycota</taxon>
        <taxon>Pezizomycotina</taxon>
        <taxon>Pezizomycetes</taxon>
        <taxon>Pezizales</taxon>
        <taxon>Morchellaceae</taxon>
        <taxon>Morchella</taxon>
    </lineage>
</organism>
<dbReference type="GO" id="GO:0006886">
    <property type="term" value="P:intracellular protein transport"/>
    <property type="evidence" value="ECO:0007669"/>
    <property type="project" value="TreeGrafter"/>
</dbReference>
<evidence type="ECO:0000256" key="8">
    <source>
        <dbReference type="SAM" id="MobiDB-lite"/>
    </source>
</evidence>
<dbReference type="AlphaFoldDB" id="A0A3N4KKT3"/>
<keyword evidence="4 9" id="KW-1133">Transmembrane helix</keyword>
<dbReference type="Pfam" id="PF00804">
    <property type="entry name" value="Syntaxin"/>
    <property type="match status" value="1"/>
</dbReference>
<evidence type="ECO:0000256" key="4">
    <source>
        <dbReference type="ARBA" id="ARBA00022989"/>
    </source>
</evidence>
<keyword evidence="5 7" id="KW-0175">Coiled coil</keyword>
<reference evidence="11 12" key="1">
    <citation type="journal article" date="2018" name="Nat. Ecol. Evol.">
        <title>Pezizomycetes genomes reveal the molecular basis of ectomycorrhizal truffle lifestyle.</title>
        <authorList>
            <person name="Murat C."/>
            <person name="Payen T."/>
            <person name="Noel B."/>
            <person name="Kuo A."/>
            <person name="Morin E."/>
            <person name="Chen J."/>
            <person name="Kohler A."/>
            <person name="Krizsan K."/>
            <person name="Balestrini R."/>
            <person name="Da Silva C."/>
            <person name="Montanini B."/>
            <person name="Hainaut M."/>
            <person name="Levati E."/>
            <person name="Barry K.W."/>
            <person name="Belfiori B."/>
            <person name="Cichocki N."/>
            <person name="Clum A."/>
            <person name="Dockter R.B."/>
            <person name="Fauchery L."/>
            <person name="Guy J."/>
            <person name="Iotti M."/>
            <person name="Le Tacon F."/>
            <person name="Lindquist E.A."/>
            <person name="Lipzen A."/>
            <person name="Malagnac F."/>
            <person name="Mello A."/>
            <person name="Molinier V."/>
            <person name="Miyauchi S."/>
            <person name="Poulain J."/>
            <person name="Riccioni C."/>
            <person name="Rubini A."/>
            <person name="Sitrit Y."/>
            <person name="Splivallo R."/>
            <person name="Traeger S."/>
            <person name="Wang M."/>
            <person name="Zifcakova L."/>
            <person name="Wipf D."/>
            <person name="Zambonelli A."/>
            <person name="Paolocci F."/>
            <person name="Nowrousian M."/>
            <person name="Ottonello S."/>
            <person name="Baldrian P."/>
            <person name="Spatafora J.W."/>
            <person name="Henrissat B."/>
            <person name="Nagy L.G."/>
            <person name="Aury J.M."/>
            <person name="Wincker P."/>
            <person name="Grigoriev I.V."/>
            <person name="Bonfante P."/>
            <person name="Martin F.M."/>
        </authorList>
    </citation>
    <scope>NUCLEOTIDE SEQUENCE [LARGE SCALE GENOMIC DNA]</scope>
    <source>
        <strain evidence="11 12">CCBAS932</strain>
    </source>
</reference>
<evidence type="ECO:0000256" key="9">
    <source>
        <dbReference type="SAM" id="Phobius"/>
    </source>
</evidence>
<dbReference type="SMART" id="SM00503">
    <property type="entry name" value="SynN"/>
    <property type="match status" value="1"/>
</dbReference>
<dbReference type="GO" id="GO:0000149">
    <property type="term" value="F:SNARE binding"/>
    <property type="evidence" value="ECO:0007669"/>
    <property type="project" value="TreeGrafter"/>
</dbReference>
<feature type="compositionally biased region" description="Gly residues" evidence="8">
    <location>
        <begin position="25"/>
        <end position="35"/>
    </location>
</feature>
<proteinExistence type="inferred from homology"/>
<dbReference type="GO" id="GO:0031201">
    <property type="term" value="C:SNARE complex"/>
    <property type="evidence" value="ECO:0007669"/>
    <property type="project" value="TreeGrafter"/>
</dbReference>
<dbReference type="PANTHER" id="PTHR19957">
    <property type="entry name" value="SYNTAXIN"/>
    <property type="match status" value="1"/>
</dbReference>
<dbReference type="PANTHER" id="PTHR19957:SF307">
    <property type="entry name" value="PROTEIN SSO1-RELATED"/>
    <property type="match status" value="1"/>
</dbReference>
<evidence type="ECO:0000256" key="6">
    <source>
        <dbReference type="ARBA" id="ARBA00023136"/>
    </source>
</evidence>
<dbReference type="InterPro" id="IPR010989">
    <property type="entry name" value="SNARE"/>
</dbReference>
<protein>
    <submittedName>
        <fullName evidence="11">t-SNARE</fullName>
    </submittedName>
</protein>
<dbReference type="GO" id="GO:0005886">
    <property type="term" value="C:plasma membrane"/>
    <property type="evidence" value="ECO:0007669"/>
    <property type="project" value="TreeGrafter"/>
</dbReference>
<dbReference type="EMBL" id="ML119137">
    <property type="protein sequence ID" value="RPB11174.1"/>
    <property type="molecule type" value="Genomic_DNA"/>
</dbReference>
<feature type="transmembrane region" description="Helical" evidence="9">
    <location>
        <begin position="286"/>
        <end position="306"/>
    </location>
</feature>
<keyword evidence="3 9" id="KW-0812">Transmembrane</keyword>
<gene>
    <name evidence="11" type="ORF">P167DRAFT_536889</name>
</gene>
<keyword evidence="12" id="KW-1185">Reference proteome</keyword>
<evidence type="ECO:0000256" key="2">
    <source>
        <dbReference type="ARBA" id="ARBA00009063"/>
    </source>
</evidence>
<dbReference type="FunFam" id="1.20.58.70:FF:000008">
    <property type="entry name" value="Syntaxin family protein"/>
    <property type="match status" value="1"/>
</dbReference>
<comment type="subcellular location">
    <subcellularLocation>
        <location evidence="1">Membrane</location>
        <topology evidence="1">Single-pass type IV membrane protein</topology>
    </subcellularLocation>
</comment>
<evidence type="ECO:0000256" key="5">
    <source>
        <dbReference type="ARBA" id="ARBA00023054"/>
    </source>
</evidence>
<accession>A0A3N4KKT3</accession>
<evidence type="ECO:0000256" key="1">
    <source>
        <dbReference type="ARBA" id="ARBA00004211"/>
    </source>
</evidence>
<dbReference type="Gene3D" id="1.20.58.70">
    <property type="match status" value="1"/>
</dbReference>
<dbReference type="GO" id="GO:0048278">
    <property type="term" value="P:vesicle docking"/>
    <property type="evidence" value="ECO:0007669"/>
    <property type="project" value="TreeGrafter"/>
</dbReference>
<sequence>MSGGYAQNNPYAQQGNYNPNDNYGASGGYGGGAPGAGNTYEMGNMNGGSPGYGESPQEFFAEVNELREGIETAKGNISRIEALHQRSLTDVDESASSQTQHQLDSLVAETSALNKNLTNRIKRLKGKAASDPSKAPQVGNLDRNFKETLRKYQQVEAAYSKRSKEQMARQYRIVCPEATEAEIEAACNDSQGAQIFSQATVGNRRGEARSALREVQTRHNEIQRIEKTIIELADLFNQMEQLVEEQETMVEVIDQRGEEIQTNVDQAQEQIGQAVEKARSRRRKKWWCLLIVLLIIIAIVIIAVVVTKVNGMW</sequence>
<feature type="compositionally biased region" description="Polar residues" evidence="8">
    <location>
        <begin position="1"/>
        <end position="23"/>
    </location>
</feature>
<dbReference type="PROSITE" id="PS50192">
    <property type="entry name" value="T_SNARE"/>
    <property type="match status" value="1"/>
</dbReference>
<dbReference type="CDD" id="cd15849">
    <property type="entry name" value="SNARE_Sso1"/>
    <property type="match status" value="1"/>
</dbReference>
<dbReference type="GO" id="GO:0006906">
    <property type="term" value="P:vesicle fusion"/>
    <property type="evidence" value="ECO:0007669"/>
    <property type="project" value="TreeGrafter"/>
</dbReference>
<dbReference type="FunCoup" id="A0A3N4KKT3">
    <property type="interactions" value="579"/>
</dbReference>
<dbReference type="InParanoid" id="A0A3N4KKT3"/>
<dbReference type="OrthoDB" id="10255013at2759"/>
<dbReference type="InterPro" id="IPR000727">
    <property type="entry name" value="T_SNARE_dom"/>
</dbReference>
<evidence type="ECO:0000259" key="10">
    <source>
        <dbReference type="PROSITE" id="PS50192"/>
    </source>
</evidence>
<feature type="domain" description="T-SNARE coiled-coil homology" evidence="10">
    <location>
        <begin position="212"/>
        <end position="274"/>
    </location>
</feature>
<evidence type="ECO:0000256" key="7">
    <source>
        <dbReference type="SAM" id="Coils"/>
    </source>
</evidence>
<keyword evidence="6 9" id="KW-0472">Membrane</keyword>
<name>A0A3N4KKT3_9PEZI</name>
<dbReference type="GO" id="GO:0006887">
    <property type="term" value="P:exocytosis"/>
    <property type="evidence" value="ECO:0007669"/>
    <property type="project" value="TreeGrafter"/>
</dbReference>
<evidence type="ECO:0000313" key="11">
    <source>
        <dbReference type="EMBL" id="RPB11174.1"/>
    </source>
</evidence>
<evidence type="ECO:0000256" key="3">
    <source>
        <dbReference type="ARBA" id="ARBA00022692"/>
    </source>
</evidence>
<dbReference type="Proteomes" id="UP000277580">
    <property type="component" value="Unassembled WGS sequence"/>
</dbReference>
<feature type="coiled-coil region" evidence="7">
    <location>
        <begin position="222"/>
        <end position="277"/>
    </location>
</feature>
<dbReference type="GO" id="GO:0012505">
    <property type="term" value="C:endomembrane system"/>
    <property type="evidence" value="ECO:0007669"/>
    <property type="project" value="TreeGrafter"/>
</dbReference>
<dbReference type="GO" id="GO:0005484">
    <property type="term" value="F:SNAP receptor activity"/>
    <property type="evidence" value="ECO:0007669"/>
    <property type="project" value="TreeGrafter"/>
</dbReference>
<dbReference type="InterPro" id="IPR045242">
    <property type="entry name" value="Syntaxin"/>
</dbReference>
<dbReference type="InterPro" id="IPR006011">
    <property type="entry name" value="Syntaxin_N"/>
</dbReference>
<dbReference type="SMART" id="SM00397">
    <property type="entry name" value="t_SNARE"/>
    <property type="match status" value="1"/>
</dbReference>
<comment type="similarity">
    <text evidence="2">Belongs to the syntaxin family.</text>
</comment>
<dbReference type="SUPFAM" id="SSF47661">
    <property type="entry name" value="t-snare proteins"/>
    <property type="match status" value="1"/>
</dbReference>
<dbReference type="Pfam" id="PF05739">
    <property type="entry name" value="SNARE"/>
    <property type="match status" value="1"/>
</dbReference>
<evidence type="ECO:0000313" key="12">
    <source>
        <dbReference type="Proteomes" id="UP000277580"/>
    </source>
</evidence>
<dbReference type="STRING" id="1392247.A0A3N4KKT3"/>
<feature type="region of interest" description="Disordered" evidence="8">
    <location>
        <begin position="1"/>
        <end position="36"/>
    </location>
</feature>